<proteinExistence type="predicted"/>
<keyword evidence="2" id="KW-1185">Reference proteome</keyword>
<protein>
    <submittedName>
        <fullName evidence="1">Uncharacterized protein</fullName>
    </submittedName>
</protein>
<dbReference type="PANTHER" id="PTHR23032">
    <property type="entry name" value="BRO1 DOMAIN-CONTAINING PROTEIN BROX"/>
    <property type="match status" value="1"/>
</dbReference>
<dbReference type="Proteomes" id="UP000826271">
    <property type="component" value="Unassembled WGS sequence"/>
</dbReference>
<reference evidence="1" key="1">
    <citation type="submission" date="2019-10" db="EMBL/GenBank/DDBJ databases">
        <authorList>
            <person name="Zhang R."/>
            <person name="Pan Y."/>
            <person name="Wang J."/>
            <person name="Ma R."/>
            <person name="Yu S."/>
        </authorList>
    </citation>
    <scope>NUCLEOTIDE SEQUENCE</scope>
    <source>
        <strain evidence="1">LA-IB0</strain>
        <tissue evidence="1">Leaf</tissue>
    </source>
</reference>
<sequence>MDAHAGSILPSSIAKLYQKGDADLAAKSDQPKAEVERGTEGVDVKMQTKSNRVIMPKQLYHRSLIFFNCCSFCSTLYNESSEEVDPAIYTLIAEALDGGGNRRRPSNIGEVSVFVPGLRIPKPVDFSESLGDQLNKSLVERLSALRTRIVVMAGQEAPTITRTRRKTQHGGSTLGDLLHALEDYLPVLLGMVKHGSPLQHRVQFIWVNQEDEEEETSMYSAWYEILSVLHLMAMLSLSQANLLLLPRTSIDGHHSKVSEARPPMQLCCVLRWRSLISPESQGLYGCTRGVDFAQQYKRVALIGPHNQGILLESLILDMFYLPVHLFKFIVLLAKMDQKTIKEISNRAGINCDEGEFVGYQDSVQSELNLFVSISIEIACEKANKRSVRGSHDIEGLYLGDLKSWDVCLHTEGLAFLIGFSSNICCSKDLVFGSIPLIF</sequence>
<dbReference type="EMBL" id="WHWC01000007">
    <property type="protein sequence ID" value="KAG8379034.1"/>
    <property type="molecule type" value="Genomic_DNA"/>
</dbReference>
<dbReference type="InterPro" id="IPR038898">
    <property type="entry name" value="BROX"/>
</dbReference>
<dbReference type="InterPro" id="IPR038499">
    <property type="entry name" value="BRO1_sf"/>
</dbReference>
<dbReference type="AlphaFoldDB" id="A0AAV6X7Z8"/>
<accession>A0AAV6X7Z8</accession>
<dbReference type="PANTHER" id="PTHR23032:SF13">
    <property type="entry name" value="BRO1 DOMAIN-CONTAINING PROTEIN BROX"/>
    <property type="match status" value="1"/>
</dbReference>
<organism evidence="1 2">
    <name type="scientific">Buddleja alternifolia</name>
    <dbReference type="NCBI Taxonomy" id="168488"/>
    <lineage>
        <taxon>Eukaryota</taxon>
        <taxon>Viridiplantae</taxon>
        <taxon>Streptophyta</taxon>
        <taxon>Embryophyta</taxon>
        <taxon>Tracheophyta</taxon>
        <taxon>Spermatophyta</taxon>
        <taxon>Magnoliopsida</taxon>
        <taxon>eudicotyledons</taxon>
        <taxon>Gunneridae</taxon>
        <taxon>Pentapetalae</taxon>
        <taxon>asterids</taxon>
        <taxon>lamiids</taxon>
        <taxon>Lamiales</taxon>
        <taxon>Scrophulariaceae</taxon>
        <taxon>Buddlejeae</taxon>
        <taxon>Buddleja</taxon>
    </lineage>
</organism>
<evidence type="ECO:0000313" key="2">
    <source>
        <dbReference type="Proteomes" id="UP000826271"/>
    </source>
</evidence>
<evidence type="ECO:0000313" key="1">
    <source>
        <dbReference type="EMBL" id="KAG8379034.1"/>
    </source>
</evidence>
<gene>
    <name evidence="1" type="ORF">BUALT_Bualt07G0046200</name>
</gene>
<dbReference type="Gene3D" id="1.25.40.280">
    <property type="entry name" value="alix/aip1 like domains"/>
    <property type="match status" value="1"/>
</dbReference>
<comment type="caution">
    <text evidence="1">The sequence shown here is derived from an EMBL/GenBank/DDBJ whole genome shotgun (WGS) entry which is preliminary data.</text>
</comment>
<name>A0AAV6X7Z8_9LAMI</name>